<evidence type="ECO:0000256" key="1">
    <source>
        <dbReference type="SAM" id="Phobius"/>
    </source>
</evidence>
<keyword evidence="1" id="KW-1133">Transmembrane helix</keyword>
<keyword evidence="1" id="KW-0472">Membrane</keyword>
<protein>
    <submittedName>
        <fullName evidence="2">Uncharacterized protein</fullName>
    </submittedName>
</protein>
<organism evidence="2 3">
    <name type="scientific">Parthenolecanium corni</name>
    <dbReference type="NCBI Taxonomy" id="536013"/>
    <lineage>
        <taxon>Eukaryota</taxon>
        <taxon>Metazoa</taxon>
        <taxon>Ecdysozoa</taxon>
        <taxon>Arthropoda</taxon>
        <taxon>Hexapoda</taxon>
        <taxon>Insecta</taxon>
        <taxon>Pterygota</taxon>
        <taxon>Neoptera</taxon>
        <taxon>Paraneoptera</taxon>
        <taxon>Hemiptera</taxon>
        <taxon>Sternorrhyncha</taxon>
        <taxon>Coccoidea</taxon>
        <taxon>Coccidae</taxon>
        <taxon>Parthenolecanium</taxon>
    </lineage>
</organism>
<accession>A0AAN9TCF7</accession>
<gene>
    <name evidence="2" type="ORF">V9T40_014180</name>
</gene>
<dbReference type="AlphaFoldDB" id="A0AAN9TCF7"/>
<keyword evidence="1" id="KW-0812">Transmembrane</keyword>
<name>A0AAN9TCF7_9HEMI</name>
<sequence>MDSFGVKTFKTLMNEERGHHKKKKVHREIKKIVIKIIIAIALMILKIKAILGMIQSIVITKLLFTALVYLGTLTFKIWYEIKQAKLHHHDKSVIYYDNVHHDHTYELPEHAAEYEEHQPSSGGWGGLWGRSYAPTQPTTVTSSAAFQSMFRKPWPYYAKSKSPGFATEEEEYS</sequence>
<evidence type="ECO:0000313" key="2">
    <source>
        <dbReference type="EMBL" id="KAK7582735.1"/>
    </source>
</evidence>
<dbReference type="Proteomes" id="UP001367676">
    <property type="component" value="Unassembled WGS sequence"/>
</dbReference>
<keyword evidence="3" id="KW-1185">Reference proteome</keyword>
<evidence type="ECO:0000313" key="3">
    <source>
        <dbReference type="Proteomes" id="UP001367676"/>
    </source>
</evidence>
<dbReference type="EMBL" id="JBBCAQ010000033">
    <property type="protein sequence ID" value="KAK7582735.1"/>
    <property type="molecule type" value="Genomic_DNA"/>
</dbReference>
<feature type="transmembrane region" description="Helical" evidence="1">
    <location>
        <begin position="57"/>
        <end position="79"/>
    </location>
</feature>
<feature type="transmembrane region" description="Helical" evidence="1">
    <location>
        <begin position="32"/>
        <end position="51"/>
    </location>
</feature>
<reference evidence="2 3" key="1">
    <citation type="submission" date="2024-03" db="EMBL/GenBank/DDBJ databases">
        <title>Adaptation during the transition from Ophiocordyceps entomopathogen to insect associate is accompanied by gene loss and intensified selection.</title>
        <authorList>
            <person name="Ward C.M."/>
            <person name="Onetto C.A."/>
            <person name="Borneman A.R."/>
        </authorList>
    </citation>
    <scope>NUCLEOTIDE SEQUENCE [LARGE SCALE GENOMIC DNA]</scope>
    <source>
        <strain evidence="2">AWRI1</strain>
        <tissue evidence="2">Single Adult Female</tissue>
    </source>
</reference>
<proteinExistence type="predicted"/>
<comment type="caution">
    <text evidence="2">The sequence shown here is derived from an EMBL/GenBank/DDBJ whole genome shotgun (WGS) entry which is preliminary data.</text>
</comment>